<dbReference type="PANTHER" id="PTHR11774">
    <property type="entry name" value="GERANYLGERANYL TRANSFERASE TYPE BETA SUBUNIT"/>
    <property type="match status" value="1"/>
</dbReference>
<dbReference type="EC" id="2.5.1.60" evidence="4"/>
<feature type="compositionally biased region" description="Low complexity" evidence="13">
    <location>
        <begin position="937"/>
        <end position="967"/>
    </location>
</feature>
<feature type="compositionally biased region" description="Gly residues" evidence="13">
    <location>
        <begin position="1297"/>
        <end position="1317"/>
    </location>
</feature>
<feature type="compositionally biased region" description="Low complexity" evidence="13">
    <location>
        <begin position="1143"/>
        <end position="1158"/>
    </location>
</feature>
<feature type="region of interest" description="Disordered" evidence="13">
    <location>
        <begin position="617"/>
        <end position="682"/>
    </location>
</feature>
<feature type="compositionally biased region" description="Low complexity" evidence="13">
    <location>
        <begin position="826"/>
        <end position="859"/>
    </location>
</feature>
<feature type="region of interest" description="Disordered" evidence="13">
    <location>
        <begin position="398"/>
        <end position="471"/>
    </location>
</feature>
<gene>
    <name evidence="15" type="ORF">MNEG_1207</name>
</gene>
<feature type="compositionally biased region" description="Low complexity" evidence="13">
    <location>
        <begin position="1209"/>
        <end position="1228"/>
    </location>
</feature>
<dbReference type="InterPro" id="IPR008930">
    <property type="entry name" value="Terpenoid_cyclase/PrenylTrfase"/>
</dbReference>
<dbReference type="PANTHER" id="PTHR11774:SF11">
    <property type="entry name" value="GERANYLGERANYL TRANSFERASE TYPE-2 SUBUNIT BETA"/>
    <property type="match status" value="1"/>
</dbReference>
<comment type="subunit">
    <text evidence="3">Heterodimer of an alpha and a beta subunit.</text>
</comment>
<evidence type="ECO:0000256" key="13">
    <source>
        <dbReference type="SAM" id="MobiDB-lite"/>
    </source>
</evidence>
<evidence type="ECO:0000256" key="10">
    <source>
        <dbReference type="ARBA" id="ARBA00030816"/>
    </source>
</evidence>
<dbReference type="GO" id="GO:0005968">
    <property type="term" value="C:Rab-protein geranylgeranyltransferase complex"/>
    <property type="evidence" value="ECO:0007669"/>
    <property type="project" value="TreeGrafter"/>
</dbReference>
<feature type="compositionally biased region" description="Acidic residues" evidence="13">
    <location>
        <begin position="438"/>
        <end position="459"/>
    </location>
</feature>
<reference evidence="15 16" key="1">
    <citation type="journal article" date="2013" name="BMC Genomics">
        <title>Reconstruction of the lipid metabolism for the microalga Monoraphidium neglectum from its genome sequence reveals characteristics suitable for biofuel production.</title>
        <authorList>
            <person name="Bogen C."/>
            <person name="Al-Dilaimi A."/>
            <person name="Albersmeier A."/>
            <person name="Wichmann J."/>
            <person name="Grundmann M."/>
            <person name="Rupp O."/>
            <person name="Lauersen K.J."/>
            <person name="Blifernez-Klassen O."/>
            <person name="Kalinowski J."/>
            <person name="Goesmann A."/>
            <person name="Mussgnug J.H."/>
            <person name="Kruse O."/>
        </authorList>
    </citation>
    <scope>NUCLEOTIDE SEQUENCE [LARGE SCALE GENOMIC DNA]</scope>
    <source>
        <strain evidence="15 16">SAG 48.87</strain>
    </source>
</reference>
<feature type="compositionally biased region" description="Low complexity" evidence="13">
    <location>
        <begin position="899"/>
        <end position="915"/>
    </location>
</feature>
<feature type="compositionally biased region" description="Acidic residues" evidence="13">
    <location>
        <begin position="1007"/>
        <end position="1025"/>
    </location>
</feature>
<evidence type="ECO:0000256" key="8">
    <source>
        <dbReference type="ARBA" id="ARBA00022737"/>
    </source>
</evidence>
<feature type="compositionally biased region" description="Low complexity" evidence="13">
    <location>
        <begin position="512"/>
        <end position="522"/>
    </location>
</feature>
<keyword evidence="7" id="KW-0479">Metal-binding</keyword>
<feature type="compositionally biased region" description="Basic and acidic residues" evidence="13">
    <location>
        <begin position="1096"/>
        <end position="1107"/>
    </location>
</feature>
<dbReference type="OrthoDB" id="5428259at2759"/>
<feature type="region of interest" description="Disordered" evidence="13">
    <location>
        <begin position="708"/>
        <end position="803"/>
    </location>
</feature>
<evidence type="ECO:0000256" key="11">
    <source>
        <dbReference type="ARBA" id="ARBA00032766"/>
    </source>
</evidence>
<feature type="compositionally biased region" description="Pro residues" evidence="13">
    <location>
        <begin position="523"/>
        <end position="533"/>
    </location>
</feature>
<keyword evidence="5" id="KW-0637">Prenyltransferase</keyword>
<accession>A0A0D2N2Y4</accession>
<feature type="compositionally biased region" description="Low complexity" evidence="13">
    <location>
        <begin position="785"/>
        <end position="801"/>
    </location>
</feature>
<comment type="cofactor">
    <cofactor evidence="1">
        <name>Zn(2+)</name>
        <dbReference type="ChEBI" id="CHEBI:29105"/>
    </cofactor>
</comment>
<dbReference type="GO" id="GO:0004663">
    <property type="term" value="F:Rab geranylgeranyltransferase activity"/>
    <property type="evidence" value="ECO:0007669"/>
    <property type="project" value="UniProtKB-EC"/>
</dbReference>
<feature type="compositionally biased region" description="Low complexity" evidence="13">
    <location>
        <begin position="993"/>
        <end position="1006"/>
    </location>
</feature>
<keyword evidence="8" id="KW-0677">Repeat</keyword>
<feature type="compositionally biased region" description="Acidic residues" evidence="13">
    <location>
        <begin position="743"/>
        <end position="758"/>
    </location>
</feature>
<feature type="compositionally biased region" description="Pro residues" evidence="13">
    <location>
        <begin position="543"/>
        <end position="556"/>
    </location>
</feature>
<dbReference type="Pfam" id="PF00432">
    <property type="entry name" value="Prenyltrans"/>
    <property type="match status" value="1"/>
</dbReference>
<evidence type="ECO:0000256" key="6">
    <source>
        <dbReference type="ARBA" id="ARBA00022679"/>
    </source>
</evidence>
<dbReference type="GeneID" id="25729395"/>
<keyword evidence="9" id="KW-0862">Zinc</keyword>
<feature type="domain" description="Prenyltransferase alpha-alpha toroid" evidence="14">
    <location>
        <begin position="15"/>
        <end position="314"/>
    </location>
</feature>
<dbReference type="KEGG" id="mng:MNEG_1207"/>
<dbReference type="InterPro" id="IPR001330">
    <property type="entry name" value="Prenyltrans"/>
</dbReference>
<evidence type="ECO:0000256" key="2">
    <source>
        <dbReference type="ARBA" id="ARBA00010497"/>
    </source>
</evidence>
<dbReference type="GO" id="GO:0072657">
    <property type="term" value="P:protein localization to membrane"/>
    <property type="evidence" value="ECO:0007669"/>
    <property type="project" value="UniProtKB-ARBA"/>
</dbReference>
<evidence type="ECO:0000256" key="4">
    <source>
        <dbReference type="ARBA" id="ARBA00012656"/>
    </source>
</evidence>
<sequence>MNALTPLDLGPRAELLVDKHAAYIKGFARIWESSDRIEAVATEHFWMSGMYWGLTAMALLGRLEEMDTDAVAQWVLTCQKQGGGFGASPRNDAHLLYTLSAVQILALLDKLDLINADEVAAYVAGLQQADGSFVGDEWGEVDTRFSYAALLTCSIMGRTEAVNLGNAVDFVLACKNFDGGFGCTPGNESHAGQVFTCIGALSLAGALDRCDTDLVSWWLAERQTRGGGLNGRPEKLQDVCYSWWCLSCLAILGRLGWIDQGELTRFILWCQDEEDGGISDRADDMADVYHTFFGIAGLALMGHEGLAPIDPTYALPVDVERSAALQMLQRSGLMSISAIREAYFERVAQDLQQASTAAGGPGPKPGLLWGELAELADELGADLEADWLAAEEVLTTTGRAKKEGGQAQLMPRPRHPGGVIDDEPPVKRPTWGRGASGSDDEDEDGPGFEQQQEDEEEAPPEIGDSRLLDALARSAGLPGLSASAMDEAAQQRQTREMVIAARRRAVAARLAATELRPGAAGAPPRPPQAPAAPSPWQQRTPVAPAPPGTPAAPRIPPGARRPSLEEFIAQRQAAKDAERRRAPAAPDKIAAARARLRALSSTGAAGAARVSAALAGATAPLARPQLRPPGKGEDQEEPWEDEETNDKSPKDEFGAEYWRNMAATLGSEGAQSTGARGAGAGAASLPRLQAAQLEAVRRAEQALRAAAGGGLVQPARPGAPEGSGAAWQQAKQQPQQQQQQEGSEQEQDGWAAEDEGEAEQGGFDAEYWRGLAQTIGNQGSPPPAAGARAAAPGAAAARPPRLQQGQFEAVRRAEQALKGLAGGGPARPARPGAPEGSGAAWQQAKLQPVQQQGPQQLQQAEDEGEAAWSEEGEEEDGGEFGADYWRNMAESLKSDGGTSSSNSSSSSQLPPQAQEAQRRAAERLKGFAVAPLAGAAVRPPAVRPGAPVPAAGQQRQRQQPLQTPQQPKLSAGQAAAVDRASKALGGSNLKRPQQQPKSQQQQQQQVEEQEEESSWADEGEEEEIDQFGADFWRGMAESIASGAGGNSGSGKQQAPQTPSAAQVRAAERLKGLSVATAARAAARPPPARPGVPAQQEEQRRERRREGKPAGQQQQQQPQLSAEQVAAVERASKALGGSNLRRPQQQQERQGKQQQQQEQQEQHEEEQLTTQEHQKQVKSQLSYPQKPELSAEQAAALERASQALGGSNLKRPQQHQQHQQHQQPKQLSKQPPPPPSLSAEQAAALERASQARGSSQLRQPPPRPAQDENAASEGSAPASSRVPGRGGGRGRFGRGRGGRGGGRGGGRSGGARGGGSGGALQRDGAAFAPVAGQQVQT</sequence>
<dbReference type="InterPro" id="IPR045089">
    <property type="entry name" value="PGGT1B-like"/>
</dbReference>
<dbReference type="STRING" id="145388.A0A0D2N2Y4"/>
<dbReference type="Proteomes" id="UP000054498">
    <property type="component" value="Unassembled WGS sequence"/>
</dbReference>
<feature type="compositionally biased region" description="Polar residues" evidence="13">
    <location>
        <begin position="1051"/>
        <end position="1060"/>
    </location>
</feature>
<evidence type="ECO:0000313" key="16">
    <source>
        <dbReference type="Proteomes" id="UP000054498"/>
    </source>
</evidence>
<evidence type="ECO:0000256" key="12">
    <source>
        <dbReference type="ARBA" id="ARBA00047658"/>
    </source>
</evidence>
<proteinExistence type="inferred from homology"/>
<evidence type="ECO:0000256" key="7">
    <source>
        <dbReference type="ARBA" id="ARBA00022723"/>
    </source>
</evidence>
<feature type="region of interest" description="Disordered" evidence="13">
    <location>
        <begin position="512"/>
        <end position="588"/>
    </location>
</feature>
<keyword evidence="16" id="KW-1185">Reference proteome</keyword>
<evidence type="ECO:0000256" key="9">
    <source>
        <dbReference type="ARBA" id="ARBA00022833"/>
    </source>
</evidence>
<evidence type="ECO:0000313" key="15">
    <source>
        <dbReference type="EMBL" id="KIZ06742.1"/>
    </source>
</evidence>
<evidence type="ECO:0000256" key="1">
    <source>
        <dbReference type="ARBA" id="ARBA00001947"/>
    </source>
</evidence>
<dbReference type="Gene3D" id="1.50.10.20">
    <property type="match status" value="1"/>
</dbReference>
<evidence type="ECO:0000256" key="3">
    <source>
        <dbReference type="ARBA" id="ARBA00011355"/>
    </source>
</evidence>
<evidence type="ECO:0000256" key="5">
    <source>
        <dbReference type="ARBA" id="ARBA00022602"/>
    </source>
</evidence>
<dbReference type="RefSeq" id="XP_013905761.1">
    <property type="nucleotide sequence ID" value="XM_014050307.1"/>
</dbReference>
<feature type="compositionally biased region" description="Low complexity" evidence="13">
    <location>
        <begin position="728"/>
        <end position="742"/>
    </location>
</feature>
<feature type="region of interest" description="Disordered" evidence="13">
    <location>
        <begin position="815"/>
        <end position="922"/>
    </location>
</feature>
<feature type="region of interest" description="Disordered" evidence="13">
    <location>
        <begin position="937"/>
        <end position="1336"/>
    </location>
</feature>
<organism evidence="15 16">
    <name type="scientific">Monoraphidium neglectum</name>
    <dbReference type="NCBI Taxonomy" id="145388"/>
    <lineage>
        <taxon>Eukaryota</taxon>
        <taxon>Viridiplantae</taxon>
        <taxon>Chlorophyta</taxon>
        <taxon>core chlorophytes</taxon>
        <taxon>Chlorophyceae</taxon>
        <taxon>CS clade</taxon>
        <taxon>Sphaeropleales</taxon>
        <taxon>Selenastraceae</taxon>
        <taxon>Monoraphidium</taxon>
    </lineage>
</organism>
<feature type="compositionally biased region" description="Low complexity" evidence="13">
    <location>
        <begin position="1236"/>
        <end position="1251"/>
    </location>
</feature>
<comment type="similarity">
    <text evidence="2">Belongs to the protein prenyltransferase subunit beta family.</text>
</comment>
<feature type="compositionally biased region" description="Acidic residues" evidence="13">
    <location>
        <begin position="634"/>
        <end position="644"/>
    </location>
</feature>
<evidence type="ECO:0000259" key="14">
    <source>
        <dbReference type="Pfam" id="PF00432"/>
    </source>
</evidence>
<feature type="compositionally biased region" description="Acidic residues" evidence="13">
    <location>
        <begin position="860"/>
        <end position="878"/>
    </location>
</feature>
<dbReference type="FunFam" id="1.50.10.20:FF:000012">
    <property type="entry name" value="Geranylgeranyl transferase type-2 subunit beta"/>
    <property type="match status" value="1"/>
</dbReference>
<dbReference type="CDD" id="cd02894">
    <property type="entry name" value="GGTase-II"/>
    <property type="match status" value="1"/>
</dbReference>
<dbReference type="SUPFAM" id="SSF48239">
    <property type="entry name" value="Terpenoid cyclases/Protein prenyltransferases"/>
    <property type="match status" value="1"/>
</dbReference>
<name>A0A0D2N2Y4_9CHLO</name>
<dbReference type="GO" id="GO:0046872">
    <property type="term" value="F:metal ion binding"/>
    <property type="evidence" value="ECO:0007669"/>
    <property type="project" value="UniProtKB-KW"/>
</dbReference>
<protein>
    <recommendedName>
        <fullName evidence="4">protein geranylgeranyltransferase type II</fullName>
        <ecNumber evidence="4">2.5.1.60</ecNumber>
    </recommendedName>
    <alternativeName>
        <fullName evidence="10">Geranylgeranyl transferase type II subunit beta</fullName>
    </alternativeName>
    <alternativeName>
        <fullName evidence="11">Type II protein geranyl-geranyltransferase subunit beta</fullName>
    </alternativeName>
</protein>
<keyword evidence="6 15" id="KW-0808">Transferase</keyword>
<dbReference type="EMBL" id="KK100335">
    <property type="protein sequence ID" value="KIZ06742.1"/>
    <property type="molecule type" value="Genomic_DNA"/>
</dbReference>
<comment type="catalytic activity">
    <reaction evidence="12">
        <text>geranylgeranyl diphosphate + L-cysteinyl-[protein] = S-geranylgeranyl-L-cysteinyl-[protein] + diphosphate</text>
        <dbReference type="Rhea" id="RHEA:21240"/>
        <dbReference type="Rhea" id="RHEA-COMP:10131"/>
        <dbReference type="Rhea" id="RHEA-COMP:11537"/>
        <dbReference type="ChEBI" id="CHEBI:29950"/>
        <dbReference type="ChEBI" id="CHEBI:33019"/>
        <dbReference type="ChEBI" id="CHEBI:57533"/>
        <dbReference type="ChEBI" id="CHEBI:86021"/>
        <dbReference type="EC" id="2.5.1.60"/>
    </reaction>
</comment>
<dbReference type="InterPro" id="IPR026873">
    <property type="entry name" value="Ptb1"/>
</dbReference>